<keyword evidence="2" id="KW-1185">Reference proteome</keyword>
<reference evidence="1 2" key="1">
    <citation type="journal article" date="2019" name="Sci. Rep.">
        <title>Orb-weaving spider Araneus ventricosus genome elucidates the spidroin gene catalogue.</title>
        <authorList>
            <person name="Kono N."/>
            <person name="Nakamura H."/>
            <person name="Ohtoshi R."/>
            <person name="Moran D.A.P."/>
            <person name="Shinohara A."/>
            <person name="Yoshida Y."/>
            <person name="Fujiwara M."/>
            <person name="Mori M."/>
            <person name="Tomita M."/>
            <person name="Arakawa K."/>
        </authorList>
    </citation>
    <scope>NUCLEOTIDE SEQUENCE [LARGE SCALE GENOMIC DNA]</scope>
</reference>
<proteinExistence type="predicted"/>
<gene>
    <name evidence="1" type="ORF">AVEN_164672_1</name>
</gene>
<dbReference type="AlphaFoldDB" id="A0A4Y2X8F9"/>
<evidence type="ECO:0000313" key="2">
    <source>
        <dbReference type="Proteomes" id="UP000499080"/>
    </source>
</evidence>
<accession>A0A4Y2X8F9</accession>
<dbReference type="Proteomes" id="UP000499080">
    <property type="component" value="Unassembled WGS sequence"/>
</dbReference>
<name>A0A4Y2X8F9_ARAVE</name>
<protein>
    <submittedName>
        <fullName evidence="1">Uncharacterized protein</fullName>
    </submittedName>
</protein>
<organism evidence="1 2">
    <name type="scientific">Araneus ventricosus</name>
    <name type="common">Orbweaver spider</name>
    <name type="synonym">Epeira ventricosa</name>
    <dbReference type="NCBI Taxonomy" id="182803"/>
    <lineage>
        <taxon>Eukaryota</taxon>
        <taxon>Metazoa</taxon>
        <taxon>Ecdysozoa</taxon>
        <taxon>Arthropoda</taxon>
        <taxon>Chelicerata</taxon>
        <taxon>Arachnida</taxon>
        <taxon>Araneae</taxon>
        <taxon>Araneomorphae</taxon>
        <taxon>Entelegynae</taxon>
        <taxon>Araneoidea</taxon>
        <taxon>Araneidae</taxon>
        <taxon>Araneus</taxon>
    </lineage>
</organism>
<dbReference type="EMBL" id="BGPR01073349">
    <property type="protein sequence ID" value="GBO45945.1"/>
    <property type="molecule type" value="Genomic_DNA"/>
</dbReference>
<sequence>MRIDESVLEMFSNQIQFLHLTYLLFLTQEEFTGTQSKVHEITGSPYKDQLTKLLERKVPPRRVLLECPGQETLYRKHSRSKKEHRPTNDMIHHLTNRLVMILPS</sequence>
<comment type="caution">
    <text evidence="1">The sequence shown here is derived from an EMBL/GenBank/DDBJ whole genome shotgun (WGS) entry which is preliminary data.</text>
</comment>
<evidence type="ECO:0000313" key="1">
    <source>
        <dbReference type="EMBL" id="GBO45945.1"/>
    </source>
</evidence>